<sequence length="349" mass="36974">MPSFRDRLAAARAGWSSGRISWQPSTAERRSRAVGPEGRRRLRMSSRAPGQIGAHWAPTRELVHTVFQGVTVLTAVAALLFTARSLDYTADATSATRQQMHLSEQGQISDRFGKAVDQLGQEGENKLSIRLGGIYALERVMRDSADDEPTVIEVLCAFIRTHAPRPLKTPEHVNTSSLDVRAAVTVLARRPNPNANQNQRLDLADTLLGLPGVALSGAHLARTSLFGADLLRADLSGADLSGADLRHANLGGANLQEANLSGAGLIGADLRGADLRHVDLRGAGLIGADVRGAGLIGADLRGADLRHVDLRGANLSTTNLRDANLDGANVDAATLLPHGVARPTPSPTR</sequence>
<evidence type="ECO:0000313" key="2">
    <source>
        <dbReference type="EMBL" id="RQX15737.1"/>
    </source>
</evidence>
<dbReference type="InterPro" id="IPR051082">
    <property type="entry name" value="Pentapeptide-BTB/POZ_domain"/>
</dbReference>
<dbReference type="Gene3D" id="2.160.20.80">
    <property type="entry name" value="E3 ubiquitin-protein ligase SopA"/>
    <property type="match status" value="1"/>
</dbReference>
<proteinExistence type="predicted"/>
<evidence type="ECO:0000256" key="1">
    <source>
        <dbReference type="SAM" id="MobiDB-lite"/>
    </source>
</evidence>
<dbReference type="SUPFAM" id="SSF141571">
    <property type="entry name" value="Pentapeptide repeat-like"/>
    <property type="match status" value="1"/>
</dbReference>
<reference evidence="2 3" key="1">
    <citation type="submission" date="2018-04" db="EMBL/GenBank/DDBJ databases">
        <title>Micromonosporas from Atacama Desert.</title>
        <authorList>
            <person name="Carro L."/>
            <person name="Klenk H.-P."/>
            <person name="Goodfellow M."/>
        </authorList>
    </citation>
    <scope>NUCLEOTIDE SEQUENCE [LARGE SCALE GENOMIC DNA]</scope>
    <source>
        <strain evidence="2 3">LB19</strain>
    </source>
</reference>
<accession>A0A3N9Y8J2</accession>
<dbReference type="OrthoDB" id="4563217at2"/>
<name>A0A3N9Y8J2_9ACTN</name>
<dbReference type="AlphaFoldDB" id="A0A3N9Y8J2"/>
<dbReference type="EMBL" id="QDGB01000271">
    <property type="protein sequence ID" value="RQX15737.1"/>
    <property type="molecule type" value="Genomic_DNA"/>
</dbReference>
<dbReference type="Pfam" id="PF00805">
    <property type="entry name" value="Pentapeptide"/>
    <property type="match status" value="2"/>
</dbReference>
<comment type="caution">
    <text evidence="2">The sequence shown here is derived from an EMBL/GenBank/DDBJ whole genome shotgun (WGS) entry which is preliminary data.</text>
</comment>
<gene>
    <name evidence="2" type="ORF">DDE19_18330</name>
</gene>
<organism evidence="2 3">
    <name type="scientific">Micromonospora ureilytica</name>
    <dbReference type="NCBI Taxonomy" id="709868"/>
    <lineage>
        <taxon>Bacteria</taxon>
        <taxon>Bacillati</taxon>
        <taxon>Actinomycetota</taxon>
        <taxon>Actinomycetes</taxon>
        <taxon>Micromonosporales</taxon>
        <taxon>Micromonosporaceae</taxon>
        <taxon>Micromonospora</taxon>
    </lineage>
</organism>
<protein>
    <submittedName>
        <fullName evidence="2">Pentapeptide repeat-containing protein</fullName>
    </submittedName>
</protein>
<dbReference type="PANTHER" id="PTHR14136:SF17">
    <property type="entry name" value="BTB_POZ DOMAIN-CONTAINING PROTEIN KCTD9"/>
    <property type="match status" value="1"/>
</dbReference>
<feature type="region of interest" description="Disordered" evidence="1">
    <location>
        <begin position="22"/>
        <end position="47"/>
    </location>
</feature>
<dbReference type="PANTHER" id="PTHR14136">
    <property type="entry name" value="BTB_POZ DOMAIN-CONTAINING PROTEIN KCTD9"/>
    <property type="match status" value="1"/>
</dbReference>
<dbReference type="InterPro" id="IPR001646">
    <property type="entry name" value="5peptide_repeat"/>
</dbReference>
<dbReference type="Proteomes" id="UP000278981">
    <property type="component" value="Unassembled WGS sequence"/>
</dbReference>
<evidence type="ECO:0000313" key="3">
    <source>
        <dbReference type="Proteomes" id="UP000278981"/>
    </source>
</evidence>